<keyword evidence="5" id="KW-0732">Signal</keyword>
<dbReference type="EC" id="3.2.1.78" evidence="8"/>
<dbReference type="GO" id="GO:0006080">
    <property type="term" value="P:substituted mannan metabolic process"/>
    <property type="evidence" value="ECO:0007669"/>
    <property type="project" value="InterPro"/>
</dbReference>
<feature type="domain" description="F5/8 type C" evidence="6">
    <location>
        <begin position="320"/>
        <end position="456"/>
    </location>
</feature>
<name>A0A7W7Q1E2_9PSEU</name>
<dbReference type="PROSITE" id="PS50022">
    <property type="entry name" value="FA58C_3"/>
    <property type="match status" value="1"/>
</dbReference>
<proteinExistence type="inferred from homology"/>
<dbReference type="PRINTS" id="PR00739">
    <property type="entry name" value="GLHYDRLASE26"/>
</dbReference>
<dbReference type="InterPro" id="IPR000421">
    <property type="entry name" value="FA58C"/>
</dbReference>
<gene>
    <name evidence="8" type="ORF">FHR82_001439</name>
</gene>
<reference evidence="8 9" key="1">
    <citation type="submission" date="2020-08" db="EMBL/GenBank/DDBJ databases">
        <title>Genomic Encyclopedia of Type Strains, Phase III (KMG-III): the genomes of soil and plant-associated and newly described type strains.</title>
        <authorList>
            <person name="Whitman W."/>
        </authorList>
    </citation>
    <scope>NUCLEOTIDE SEQUENCE [LARGE SCALE GENOMIC DNA]</scope>
    <source>
        <strain evidence="8 9">CECT 8960</strain>
    </source>
</reference>
<evidence type="ECO:0000256" key="1">
    <source>
        <dbReference type="ARBA" id="ARBA00007754"/>
    </source>
</evidence>
<evidence type="ECO:0000256" key="4">
    <source>
        <dbReference type="PROSITE-ProRule" id="PRU01100"/>
    </source>
</evidence>
<keyword evidence="3 4" id="KW-0326">Glycosidase</keyword>
<evidence type="ECO:0000259" key="6">
    <source>
        <dbReference type="PROSITE" id="PS50022"/>
    </source>
</evidence>
<feature type="active site" description="Proton donor" evidence="4">
    <location>
        <position position="179"/>
    </location>
</feature>
<dbReference type="InterPro" id="IPR017853">
    <property type="entry name" value="GH"/>
</dbReference>
<organism evidence="8 9">
    <name type="scientific">Actinophytocola algeriensis</name>
    <dbReference type="NCBI Taxonomy" id="1768010"/>
    <lineage>
        <taxon>Bacteria</taxon>
        <taxon>Bacillati</taxon>
        <taxon>Actinomycetota</taxon>
        <taxon>Actinomycetes</taxon>
        <taxon>Pseudonocardiales</taxon>
        <taxon>Pseudonocardiaceae</taxon>
    </lineage>
</organism>
<feature type="domain" description="GH26" evidence="7">
    <location>
        <begin position="27"/>
        <end position="321"/>
    </location>
</feature>
<dbReference type="GO" id="GO:0016985">
    <property type="term" value="F:mannan endo-1,4-beta-mannosidase activity"/>
    <property type="evidence" value="ECO:0007669"/>
    <property type="project" value="UniProtKB-EC"/>
</dbReference>
<evidence type="ECO:0000313" key="8">
    <source>
        <dbReference type="EMBL" id="MBB4905222.1"/>
    </source>
</evidence>
<protein>
    <submittedName>
        <fullName evidence="8">Mannan endo-1,4-beta-mannosidase</fullName>
        <ecNumber evidence="8">3.2.1.78</ecNumber>
    </submittedName>
</protein>
<accession>A0A7W7Q1E2</accession>
<sequence>MSRILRFVAPIAAALLIPLAAPAAAAPPGSEVMALLGEISGRSTISGQHNREPNSDPAKWTRTVRDITGETPGLWGGDFLFSSDDVNHRGTMVDEAIRQWQAGSLVALTWHVCPPTVGSTCGWDSGGILGSLNDGQWSELLRDGSSLNQAWKNRLNEVVPHLRRLRDAGVEVLWRPLHEMNEGWSWWGGRGAQTRQLYQLTHEHLAGQGLSNLIWVWNVKDVDMGGIGGYWPGASYVDVASLDVWVKQTPSQSDYDAMLNVAGGKPIALAEVGRVPSPDVLAAQPRWAWFMTWAEWLVDPAYNDNASVQRTYWDGRVLNRGELDLGGGGGDNLARNRPVYASSQESTTLNAANAVDGDTGTRWSSTYADQQWLYVDLGANRTVTGVTLRWEAAYAAMYQIQVSTDGTTWTTVHNDYAGNGGTDVITLGSRTARYVKMYAWQRGTPYGYSLWEMEVR</sequence>
<evidence type="ECO:0000256" key="3">
    <source>
        <dbReference type="ARBA" id="ARBA00023295"/>
    </source>
</evidence>
<dbReference type="PANTHER" id="PTHR40079">
    <property type="entry name" value="MANNAN ENDO-1,4-BETA-MANNOSIDASE E-RELATED"/>
    <property type="match status" value="1"/>
</dbReference>
<feature type="signal peptide" evidence="5">
    <location>
        <begin position="1"/>
        <end position="25"/>
    </location>
</feature>
<comment type="similarity">
    <text evidence="1 4">Belongs to the glycosyl hydrolase 26 family.</text>
</comment>
<dbReference type="RefSeq" id="WP_184809496.1">
    <property type="nucleotide sequence ID" value="NZ_JACHJQ010000002.1"/>
</dbReference>
<dbReference type="Pfam" id="PF00754">
    <property type="entry name" value="F5_F8_type_C"/>
    <property type="match status" value="1"/>
</dbReference>
<dbReference type="SUPFAM" id="SSF51445">
    <property type="entry name" value="(Trans)glycosidases"/>
    <property type="match status" value="1"/>
</dbReference>
<feature type="active site" description="Nucleophile" evidence="4">
    <location>
        <position position="271"/>
    </location>
</feature>
<dbReference type="EMBL" id="JACHJQ010000002">
    <property type="protein sequence ID" value="MBB4905222.1"/>
    <property type="molecule type" value="Genomic_DNA"/>
</dbReference>
<evidence type="ECO:0000259" key="7">
    <source>
        <dbReference type="PROSITE" id="PS51764"/>
    </source>
</evidence>
<evidence type="ECO:0000313" key="9">
    <source>
        <dbReference type="Proteomes" id="UP000520767"/>
    </source>
</evidence>
<dbReference type="Proteomes" id="UP000520767">
    <property type="component" value="Unassembled WGS sequence"/>
</dbReference>
<dbReference type="Gene3D" id="3.20.20.80">
    <property type="entry name" value="Glycosidases"/>
    <property type="match status" value="1"/>
</dbReference>
<evidence type="ECO:0000256" key="2">
    <source>
        <dbReference type="ARBA" id="ARBA00022801"/>
    </source>
</evidence>
<dbReference type="AlphaFoldDB" id="A0A7W7Q1E2"/>
<dbReference type="Gene3D" id="2.60.120.260">
    <property type="entry name" value="Galactose-binding domain-like"/>
    <property type="match status" value="1"/>
</dbReference>
<dbReference type="SUPFAM" id="SSF49785">
    <property type="entry name" value="Galactose-binding domain-like"/>
    <property type="match status" value="1"/>
</dbReference>
<dbReference type="Pfam" id="PF02156">
    <property type="entry name" value="Glyco_hydro_26"/>
    <property type="match status" value="1"/>
</dbReference>
<feature type="chain" id="PRO_5030846100" evidence="5">
    <location>
        <begin position="26"/>
        <end position="456"/>
    </location>
</feature>
<dbReference type="PANTHER" id="PTHR40079:SF4">
    <property type="entry name" value="GH26 DOMAIN-CONTAINING PROTEIN-RELATED"/>
    <property type="match status" value="1"/>
</dbReference>
<comment type="caution">
    <text evidence="8">The sequence shown here is derived from an EMBL/GenBank/DDBJ whole genome shotgun (WGS) entry which is preliminary data.</text>
</comment>
<dbReference type="InterPro" id="IPR022790">
    <property type="entry name" value="GH26_dom"/>
</dbReference>
<keyword evidence="9" id="KW-1185">Reference proteome</keyword>
<keyword evidence="2 4" id="KW-0378">Hydrolase</keyword>
<dbReference type="PROSITE" id="PS51764">
    <property type="entry name" value="GH26"/>
    <property type="match status" value="1"/>
</dbReference>
<dbReference type="InterPro" id="IPR000805">
    <property type="entry name" value="Glyco_hydro_26"/>
</dbReference>
<evidence type="ECO:0000256" key="5">
    <source>
        <dbReference type="SAM" id="SignalP"/>
    </source>
</evidence>
<dbReference type="InterPro" id="IPR008979">
    <property type="entry name" value="Galactose-bd-like_sf"/>
</dbReference>